<organism evidence="1 2">
    <name type="scientific">Pseudomonas anguilliseptica</name>
    <dbReference type="NCBI Taxonomy" id="53406"/>
    <lineage>
        <taxon>Bacteria</taxon>
        <taxon>Pseudomonadati</taxon>
        <taxon>Pseudomonadota</taxon>
        <taxon>Gammaproteobacteria</taxon>
        <taxon>Pseudomonadales</taxon>
        <taxon>Pseudomonadaceae</taxon>
        <taxon>Pseudomonas</taxon>
    </lineage>
</organism>
<evidence type="ECO:0000313" key="1">
    <source>
        <dbReference type="EMBL" id="SEE74151.1"/>
    </source>
</evidence>
<accession>A0A1H5LCP8</accession>
<dbReference type="EMBL" id="FNSC01000002">
    <property type="protein sequence ID" value="SEE74151.1"/>
    <property type="molecule type" value="Genomic_DNA"/>
</dbReference>
<keyword evidence="2" id="KW-1185">Reference proteome</keyword>
<sequence length="38" mass="4588">MERLLKIWLHMLDYRQAIYVQITADSVCNQRSIDFCTL</sequence>
<gene>
    <name evidence="1" type="ORF">SAMN05421553_4962</name>
</gene>
<evidence type="ECO:0000313" key="2">
    <source>
        <dbReference type="Proteomes" id="UP000242849"/>
    </source>
</evidence>
<proteinExistence type="predicted"/>
<dbReference type="AlphaFoldDB" id="A0A1H5LCP8"/>
<dbReference type="Proteomes" id="UP000242849">
    <property type="component" value="Unassembled WGS sequence"/>
</dbReference>
<protein>
    <submittedName>
        <fullName evidence="1">Uncharacterized protein</fullName>
    </submittedName>
</protein>
<dbReference type="STRING" id="53406.SAMN05421553_4962"/>
<reference evidence="2" key="1">
    <citation type="submission" date="2016-10" db="EMBL/GenBank/DDBJ databases">
        <authorList>
            <person name="Varghese N."/>
            <person name="Submissions S."/>
        </authorList>
    </citation>
    <scope>NUCLEOTIDE SEQUENCE [LARGE SCALE GENOMIC DNA]</scope>
    <source>
        <strain evidence="2">DSM 12111</strain>
    </source>
</reference>
<name>A0A1H5LCP8_PSEAG</name>